<name>A0A8H3XFH8_GIGMA</name>
<gene>
    <name evidence="1" type="ORF">F8M41_001182</name>
</gene>
<sequence length="130" mass="14607">MAYQGTPQMTTTSAQIVQEKTDVQGQPRQWKFGLCDCFSDCGLCLITWFVPCVTYGQTKSKLNNDNSCFGNGCLYTCSLYLGVNWIVGGMTRGDIRARHNIEGSCLGDYCTHCWCYPCALIQEHREIHEA</sequence>
<reference evidence="1 2" key="1">
    <citation type="journal article" date="2019" name="Environ. Microbiol.">
        <title>At the nexus of three kingdoms: the genome of the mycorrhizal fungus Gigaspora margarita provides insights into plant, endobacterial and fungal interactions.</title>
        <authorList>
            <person name="Venice F."/>
            <person name="Ghignone S."/>
            <person name="Salvioli di Fossalunga A."/>
            <person name="Amselem J."/>
            <person name="Novero M."/>
            <person name="Xianan X."/>
            <person name="Sedzielewska Toro K."/>
            <person name="Morin E."/>
            <person name="Lipzen A."/>
            <person name="Grigoriev I.V."/>
            <person name="Henrissat B."/>
            <person name="Martin F.M."/>
            <person name="Bonfante P."/>
        </authorList>
    </citation>
    <scope>NUCLEOTIDE SEQUENCE [LARGE SCALE GENOMIC DNA]</scope>
    <source>
        <strain evidence="1 2">BEG34</strain>
    </source>
</reference>
<dbReference type="EMBL" id="WTPW01001093">
    <property type="protein sequence ID" value="KAF0457504.1"/>
    <property type="molecule type" value="Genomic_DNA"/>
</dbReference>
<evidence type="ECO:0000313" key="1">
    <source>
        <dbReference type="EMBL" id="KAF0457504.1"/>
    </source>
</evidence>
<comment type="caution">
    <text evidence="1">The sequence shown here is derived from an EMBL/GenBank/DDBJ whole genome shotgun (WGS) entry which is preliminary data.</text>
</comment>
<keyword evidence="2" id="KW-1185">Reference proteome</keyword>
<dbReference type="Pfam" id="PF04749">
    <property type="entry name" value="PLAC8"/>
    <property type="match status" value="1"/>
</dbReference>
<dbReference type="InterPro" id="IPR006461">
    <property type="entry name" value="PLAC_motif_containing"/>
</dbReference>
<dbReference type="Proteomes" id="UP000439903">
    <property type="component" value="Unassembled WGS sequence"/>
</dbReference>
<accession>A0A8H3XFH8</accession>
<dbReference type="OrthoDB" id="1045822at2759"/>
<proteinExistence type="predicted"/>
<evidence type="ECO:0000313" key="2">
    <source>
        <dbReference type="Proteomes" id="UP000439903"/>
    </source>
</evidence>
<dbReference type="AlphaFoldDB" id="A0A8H3XFH8"/>
<protein>
    <submittedName>
        <fullName evidence="1">PLAC8-domain-containing protein</fullName>
    </submittedName>
</protein>
<organism evidence="1 2">
    <name type="scientific">Gigaspora margarita</name>
    <dbReference type="NCBI Taxonomy" id="4874"/>
    <lineage>
        <taxon>Eukaryota</taxon>
        <taxon>Fungi</taxon>
        <taxon>Fungi incertae sedis</taxon>
        <taxon>Mucoromycota</taxon>
        <taxon>Glomeromycotina</taxon>
        <taxon>Glomeromycetes</taxon>
        <taxon>Diversisporales</taxon>
        <taxon>Gigasporaceae</taxon>
        <taxon>Gigaspora</taxon>
    </lineage>
</organism>
<dbReference type="PANTHER" id="PTHR15907">
    <property type="entry name" value="DUF614 FAMILY PROTEIN-RELATED"/>
    <property type="match status" value="1"/>
</dbReference>
<dbReference type="NCBIfam" id="TIGR01571">
    <property type="entry name" value="A_thal_Cys_rich"/>
    <property type="match status" value="1"/>
</dbReference>